<dbReference type="GO" id="GO:0005929">
    <property type="term" value="C:cilium"/>
    <property type="evidence" value="ECO:0007669"/>
    <property type="project" value="GOC"/>
</dbReference>
<feature type="region of interest" description="Disordered" evidence="2">
    <location>
        <begin position="298"/>
        <end position="465"/>
    </location>
</feature>
<dbReference type="InterPro" id="IPR030465">
    <property type="entry name" value="CEP131"/>
</dbReference>
<keyword evidence="1" id="KW-0175">Coiled coil</keyword>
<dbReference type="EMBL" id="CAAGRJ010010866">
    <property type="protein sequence ID" value="VFV28145.1"/>
    <property type="molecule type" value="Genomic_DNA"/>
</dbReference>
<accession>A0A485N432</accession>
<feature type="coiled-coil region" evidence="1">
    <location>
        <begin position="642"/>
        <end position="698"/>
    </location>
</feature>
<proteinExistence type="predicted"/>
<evidence type="ECO:0000256" key="1">
    <source>
        <dbReference type="SAM" id="Coils"/>
    </source>
</evidence>
<feature type="region of interest" description="Disordered" evidence="2">
    <location>
        <begin position="550"/>
        <end position="576"/>
    </location>
</feature>
<dbReference type="PROSITE" id="PS50096">
    <property type="entry name" value="IQ"/>
    <property type="match status" value="1"/>
</dbReference>
<keyword evidence="4" id="KW-1185">Reference proteome</keyword>
<feature type="compositionally biased region" description="Basic and acidic residues" evidence="2">
    <location>
        <begin position="842"/>
        <end position="860"/>
    </location>
</feature>
<dbReference type="GO" id="GO:0035735">
    <property type="term" value="P:intraciliary transport involved in cilium assembly"/>
    <property type="evidence" value="ECO:0007669"/>
    <property type="project" value="InterPro"/>
</dbReference>
<feature type="compositionally biased region" description="Polar residues" evidence="2">
    <location>
        <begin position="245"/>
        <end position="258"/>
    </location>
</feature>
<evidence type="ECO:0000313" key="4">
    <source>
        <dbReference type="Proteomes" id="UP000386466"/>
    </source>
</evidence>
<feature type="compositionally biased region" description="Basic and acidic residues" evidence="2">
    <location>
        <begin position="335"/>
        <end position="347"/>
    </location>
</feature>
<gene>
    <name evidence="3" type="ORF">LYPA_23C009137</name>
</gene>
<dbReference type="Proteomes" id="UP000386466">
    <property type="component" value="Unassembled WGS sequence"/>
</dbReference>
<name>A0A485N432_LYNPA</name>
<protein>
    <submittedName>
        <fullName evidence="3">5-azacytidine-induced protein</fullName>
    </submittedName>
</protein>
<reference evidence="3 4" key="1">
    <citation type="submission" date="2019-01" db="EMBL/GenBank/DDBJ databases">
        <authorList>
            <person name="Alioto T."/>
            <person name="Alioto T."/>
        </authorList>
    </citation>
    <scope>NUCLEOTIDE SEQUENCE [LARGE SCALE GENOMIC DNA]</scope>
</reference>
<feature type="compositionally biased region" description="Basic and acidic residues" evidence="2">
    <location>
        <begin position="822"/>
        <end position="833"/>
    </location>
</feature>
<feature type="compositionally biased region" description="Basic and acidic residues" evidence="2">
    <location>
        <begin position="305"/>
        <end position="319"/>
    </location>
</feature>
<evidence type="ECO:0000256" key="2">
    <source>
        <dbReference type="SAM" id="MobiDB-lite"/>
    </source>
</evidence>
<dbReference type="GO" id="GO:0010824">
    <property type="term" value="P:regulation of centrosome duplication"/>
    <property type="evidence" value="ECO:0007669"/>
    <property type="project" value="TreeGrafter"/>
</dbReference>
<evidence type="ECO:0000313" key="3">
    <source>
        <dbReference type="EMBL" id="VFV28145.1"/>
    </source>
</evidence>
<organism evidence="3 4">
    <name type="scientific">Lynx pardinus</name>
    <name type="common">Iberian lynx</name>
    <name type="synonym">Felis pardina</name>
    <dbReference type="NCBI Taxonomy" id="191816"/>
    <lineage>
        <taxon>Eukaryota</taxon>
        <taxon>Metazoa</taxon>
        <taxon>Chordata</taxon>
        <taxon>Craniata</taxon>
        <taxon>Vertebrata</taxon>
        <taxon>Euteleostomi</taxon>
        <taxon>Mammalia</taxon>
        <taxon>Eutheria</taxon>
        <taxon>Laurasiatheria</taxon>
        <taxon>Carnivora</taxon>
        <taxon>Feliformia</taxon>
        <taxon>Felidae</taxon>
        <taxon>Felinae</taxon>
        <taxon>Lynx</taxon>
    </lineage>
</organism>
<sequence>MKGSRAASAPSGPPEGSPEGVNLSLTGLPPPVSWRPNSASAAKPIARSFSAVSGSEPRRKALEATGPGGSRTINNLRRSNSTTQVHQPPAGQAWTGPLRPAEDPHFLTLFEGSPGGKKRLTGLSKAPSERGATWNVLDDHPRAFDSPPDSGSPGTLSAPVGPRRRECTVPLAPNFTANNRWDLRRAQGPGMGLRQPRFSKAELPTGAVSGPGPAQRAPSSPPVSNILKAATGEGESGGSGKPHKNFSSSNHVAQNNAGATPGLLRRKEVTEEEAERFIHQVNRAAVTIQRWYRQQVQRRQARAAARREHPLSPKREEQRQQLGDRNVPDLQQQKEAARRKVREEKARQARRLAVQELQQQKRAQKSGDPEPGLQKEARETEKPQPAQESALRPGSTARAHRTHKANNTSAGAGFRSAGAEDPCQLASNSSPEPRQFPENEPQDAGSQDVASEDLEVVGPAKGKAQSRATLDELLATLRLLEEEPEPLPNPRAYHKDKYSWTDEEDDASSLTADNLERFGRLGTCASPPEDGTLLSEAKLQSIMSFLHEMEKSGQDRPASAPQGLVPDEGRLEPTSTVSSSVMRLKLEVEEKKQAVGLLQKALVQQRDLTVRRVKETEKELGRQLRQQRDHYEATIQRHLSFIDQLIEDKKALAERCEAVVAELKQGDQRRRDREAQVQEQHELEIKKLKELMSATEKVRREKWINEKTRKIKEITVRGLEPEIQKLIAKHKQELKKLKGLHEAELLQADARAAQRYGRQVEELREHLEREKEALGQQERERAQQRFEQHVEQEQRALQQQRRRLYGEVAEEKERLGQQAARQRAELEELRQQLEESSAAEGRALRAEFEKGREEQERRHQMEMKALKDQLEVERQMWEASCAKKEEAWLLTRERELREEIRRGRDEEIELVIRRLEADMTRAREESERAAESRVRRIRDKYETELSELERSERKLQERCAELKGRLGEAEGENLRLQGLVRQKERELADAAAVNEQLVSERSGLAEVLRQEFADRLAASEEETRQARAQLEQLTREKQTELEEVHGRVKVALAKKEEAVRGLRKQHEAAVKRADQLEELLEQRRRPFPSAK</sequence>
<dbReference type="GO" id="GO:0034451">
    <property type="term" value="C:centriolar satellite"/>
    <property type="evidence" value="ECO:0007669"/>
    <property type="project" value="TreeGrafter"/>
</dbReference>
<feature type="region of interest" description="Disordered" evidence="2">
    <location>
        <begin position="812"/>
        <end position="860"/>
    </location>
</feature>
<feature type="coiled-coil region" evidence="1">
    <location>
        <begin position="867"/>
        <end position="1083"/>
    </location>
</feature>
<feature type="compositionally biased region" description="Low complexity" evidence="2">
    <location>
        <begin position="1"/>
        <end position="10"/>
    </location>
</feature>
<dbReference type="PANTHER" id="PTHR31540">
    <property type="entry name" value="CENTROSOMAL PROTEIN OF 131 KDA"/>
    <property type="match status" value="1"/>
</dbReference>
<dbReference type="PANTHER" id="PTHR31540:SF1">
    <property type="entry name" value="CENTROSOMAL PROTEIN OF 131 KDA"/>
    <property type="match status" value="1"/>
</dbReference>
<feature type="compositionally biased region" description="Polar residues" evidence="2">
    <location>
        <begin position="71"/>
        <end position="86"/>
    </location>
</feature>
<feature type="region of interest" description="Disordered" evidence="2">
    <location>
        <begin position="1"/>
        <end position="274"/>
    </location>
</feature>
<feature type="region of interest" description="Disordered" evidence="2">
    <location>
        <begin position="770"/>
        <end position="793"/>
    </location>
</feature>
<feature type="compositionally biased region" description="Basic and acidic residues" evidence="2">
    <location>
        <begin position="365"/>
        <end position="382"/>
    </location>
</feature>
<dbReference type="AlphaFoldDB" id="A0A485N432"/>